<dbReference type="InterPro" id="IPR003591">
    <property type="entry name" value="Leu-rich_rpt_typical-subtyp"/>
</dbReference>
<feature type="compositionally biased region" description="Basic and acidic residues" evidence="23">
    <location>
        <begin position="903"/>
        <end position="912"/>
    </location>
</feature>
<dbReference type="PROSITE" id="PS50011">
    <property type="entry name" value="PROTEIN_KINASE_DOM"/>
    <property type="match status" value="1"/>
</dbReference>
<dbReference type="FunFam" id="1.10.510.10:FF:000365">
    <property type="entry name" value="Leucine-rich repeat receptor-like serine/threonine-protein kinase At1g17230"/>
    <property type="match status" value="1"/>
</dbReference>
<evidence type="ECO:0000256" key="19">
    <source>
        <dbReference type="ARBA" id="ARBA00023180"/>
    </source>
</evidence>
<dbReference type="Pfam" id="PF00069">
    <property type="entry name" value="Pkinase"/>
    <property type="match status" value="1"/>
</dbReference>
<evidence type="ECO:0000256" key="22">
    <source>
        <dbReference type="PROSITE-ProRule" id="PRU10141"/>
    </source>
</evidence>
<dbReference type="SMART" id="SM00369">
    <property type="entry name" value="LRR_TYP"/>
    <property type="match status" value="6"/>
</dbReference>
<feature type="transmembrane region" description="Helical" evidence="24">
    <location>
        <begin position="548"/>
        <end position="571"/>
    </location>
</feature>
<gene>
    <name evidence="27" type="ORF">TRITD_2Bv1G119940</name>
</gene>
<dbReference type="PROSITE" id="PS00108">
    <property type="entry name" value="PROTEIN_KINASE_ST"/>
    <property type="match status" value="1"/>
</dbReference>
<evidence type="ECO:0000256" key="16">
    <source>
        <dbReference type="ARBA" id="ARBA00022989"/>
    </source>
</evidence>
<reference evidence="27 28" key="1">
    <citation type="submission" date="2017-09" db="EMBL/GenBank/DDBJ databases">
        <authorList>
            <consortium name="International Durum Wheat Genome Sequencing Consortium (IDWGSC)"/>
            <person name="Milanesi L."/>
        </authorList>
    </citation>
    <scope>NUCLEOTIDE SEQUENCE [LARGE SCALE GENOMIC DNA]</scope>
    <source>
        <strain evidence="28">cv. Svevo</strain>
    </source>
</reference>
<keyword evidence="16 24" id="KW-1133">Transmembrane helix</keyword>
<evidence type="ECO:0000256" key="8">
    <source>
        <dbReference type="ARBA" id="ARBA00022614"/>
    </source>
</evidence>
<keyword evidence="5" id="KW-1003">Cell membrane</keyword>
<organism evidence="27 28">
    <name type="scientific">Triticum turgidum subsp. durum</name>
    <name type="common">Durum wheat</name>
    <name type="synonym">Triticum durum</name>
    <dbReference type="NCBI Taxonomy" id="4567"/>
    <lineage>
        <taxon>Eukaryota</taxon>
        <taxon>Viridiplantae</taxon>
        <taxon>Streptophyta</taxon>
        <taxon>Embryophyta</taxon>
        <taxon>Tracheophyta</taxon>
        <taxon>Spermatophyta</taxon>
        <taxon>Magnoliopsida</taxon>
        <taxon>Liliopsida</taxon>
        <taxon>Poales</taxon>
        <taxon>Poaceae</taxon>
        <taxon>BOP clade</taxon>
        <taxon>Pooideae</taxon>
        <taxon>Triticodae</taxon>
        <taxon>Triticeae</taxon>
        <taxon>Triticinae</taxon>
        <taxon>Triticum</taxon>
    </lineage>
</organism>
<dbReference type="Proteomes" id="UP000324705">
    <property type="component" value="Chromosome 2B"/>
</dbReference>
<dbReference type="InterPro" id="IPR017441">
    <property type="entry name" value="Protein_kinase_ATP_BS"/>
</dbReference>
<dbReference type="InterPro" id="IPR032675">
    <property type="entry name" value="LRR_dom_sf"/>
</dbReference>
<evidence type="ECO:0000256" key="6">
    <source>
        <dbReference type="ARBA" id="ARBA00022527"/>
    </source>
</evidence>
<dbReference type="Pfam" id="PF00560">
    <property type="entry name" value="LRR_1"/>
    <property type="match status" value="4"/>
</dbReference>
<keyword evidence="9" id="KW-0808">Transferase</keyword>
<dbReference type="GO" id="GO:0005524">
    <property type="term" value="F:ATP binding"/>
    <property type="evidence" value="ECO:0007669"/>
    <property type="project" value="UniProtKB-UniRule"/>
</dbReference>
<evidence type="ECO:0000256" key="18">
    <source>
        <dbReference type="ARBA" id="ARBA00023170"/>
    </source>
</evidence>
<dbReference type="Pfam" id="PF08263">
    <property type="entry name" value="LRRNT_2"/>
    <property type="match status" value="1"/>
</dbReference>
<dbReference type="EC" id="2.7.11.1" evidence="4"/>
<dbReference type="PANTHER" id="PTHR48053:SF159">
    <property type="entry name" value="PROTEIN KINASE DOMAIN-CONTAINING PROTEIN"/>
    <property type="match status" value="1"/>
</dbReference>
<evidence type="ECO:0000256" key="10">
    <source>
        <dbReference type="ARBA" id="ARBA00022692"/>
    </source>
</evidence>
<sequence length="912" mass="98995">MATVAHFLLKILLFAVVSSAVAAAEQKASGRATEAAALREFKRALVDVDGRLSSWDDAATPCGWAGIACSLAREVTGVTLHGLGLGGALSPAVCALPRLAVLNVSKNELSGPVPAGLAACRALEIDLSENKLTGVIPSELGKIQTLRLLHLFENRLQGSIPRELGKLGVIRRIDLSINNLTGAIPMEFQDLPCLEYLQLFDNQIHGAIPPLLGARSTLSVLDFSDNRLTGSIPPHLCRHQKLIFLSLGSNRLIGNIPPGVKACKTLTQLRLGVNLLTGSLPVELSAMQNLSALEMNQNRFSGPIPPEVGKFRSIERLILSGNYFVGHVPAGIGNLTELVAFNISSNQLTGPIPRELARCTKLQRLDLSRNSFTGLIPKELGTLVNLEQLKLSDNSLNGTIPASFGGLSRLTELQMGGNRLSGSVPVELGKLNALQIALNLSYNMLSGEIPTQLGNLRMLEYLFLNNNDLQGEVPSSFTELSSLMECNLSYNNLVGSLPSTLLFQHLDSSNFLGNNGLCGIKGKACPVNSAYASSEAAARKKRFLREKIISVASIVVILVSLVLIALVCWLLKSNMPKLVSNEERKTGFSGPHYFLKERITYQELLKATGSFSESAVIGRGASGTVYKAVMPDGRRVAVKKLRCQGEGSSVDRSFRAEITTLGNVRHRNIVKLYGFCSNQDSNLILYEYMENGSLGELLHGTKDAYLLDWDTRYRIAFGAAEGLRYLHSDCKPKVIHRDIKSNNILLDEMMEAHVGDFGLAKIIDISNSRTMSAVAGSYGYIAPEYAFTMKVTEKCDIYSFGVVLLELVTGQCAIQPLEKGGDLVNLVRRTMNSMTPNSQVFDSRLDLNSKRVVEEMTLVVKIALFCTSESPLDRPSMREVISMLIDARASSFDSFSSPASESPTKDDSSFGL</sequence>
<dbReference type="InterPro" id="IPR013210">
    <property type="entry name" value="LRR_N_plant-typ"/>
</dbReference>
<dbReference type="EMBL" id="LT934114">
    <property type="protein sequence ID" value="VAH46078.1"/>
    <property type="molecule type" value="Genomic_DNA"/>
</dbReference>
<evidence type="ECO:0000256" key="11">
    <source>
        <dbReference type="ARBA" id="ARBA00022729"/>
    </source>
</evidence>
<evidence type="ECO:0000256" key="12">
    <source>
        <dbReference type="ARBA" id="ARBA00022737"/>
    </source>
</evidence>
<dbReference type="AlphaFoldDB" id="A0A9R1PMD8"/>
<keyword evidence="18" id="KW-0675">Receptor</keyword>
<feature type="chain" id="PRO_5040119204" description="non-specific serine/threonine protein kinase" evidence="25">
    <location>
        <begin position="24"/>
        <end position="912"/>
    </location>
</feature>
<dbReference type="InterPro" id="IPR001611">
    <property type="entry name" value="Leu-rich_rpt"/>
</dbReference>
<dbReference type="Gene3D" id="3.80.10.10">
    <property type="entry name" value="Ribonuclease Inhibitor"/>
    <property type="match status" value="2"/>
</dbReference>
<dbReference type="Pfam" id="PF13855">
    <property type="entry name" value="LRR_8"/>
    <property type="match status" value="1"/>
</dbReference>
<dbReference type="SUPFAM" id="SSF56112">
    <property type="entry name" value="Protein kinase-like (PK-like)"/>
    <property type="match status" value="1"/>
</dbReference>
<evidence type="ECO:0000256" key="7">
    <source>
        <dbReference type="ARBA" id="ARBA00022553"/>
    </source>
</evidence>
<keyword evidence="13 22" id="KW-0547">Nucleotide-binding</keyword>
<keyword evidence="8" id="KW-0433">Leucine-rich repeat</keyword>
<dbReference type="InterPro" id="IPR000719">
    <property type="entry name" value="Prot_kinase_dom"/>
</dbReference>
<keyword evidence="28" id="KW-1185">Reference proteome</keyword>
<keyword evidence="11 25" id="KW-0732">Signal</keyword>
<dbReference type="Gramene" id="TRITD2Bv1G119940.3">
    <property type="protein sequence ID" value="TRITD2Bv1G119940.3"/>
    <property type="gene ID" value="TRITD2Bv1G119940"/>
</dbReference>
<proteinExistence type="inferred from homology"/>
<dbReference type="InterPro" id="IPR011009">
    <property type="entry name" value="Kinase-like_dom_sf"/>
</dbReference>
<keyword evidence="7" id="KW-0597">Phosphoprotein</keyword>
<feature type="signal peptide" evidence="25">
    <location>
        <begin position="1"/>
        <end position="23"/>
    </location>
</feature>
<comment type="catalytic activity">
    <reaction evidence="21">
        <text>L-seryl-[protein] + ATP = O-phospho-L-seryl-[protein] + ADP + H(+)</text>
        <dbReference type="Rhea" id="RHEA:17989"/>
        <dbReference type="Rhea" id="RHEA-COMP:9863"/>
        <dbReference type="Rhea" id="RHEA-COMP:11604"/>
        <dbReference type="ChEBI" id="CHEBI:15378"/>
        <dbReference type="ChEBI" id="CHEBI:29999"/>
        <dbReference type="ChEBI" id="CHEBI:30616"/>
        <dbReference type="ChEBI" id="CHEBI:83421"/>
        <dbReference type="ChEBI" id="CHEBI:456216"/>
        <dbReference type="EC" id="2.7.11.1"/>
    </reaction>
</comment>
<keyword evidence="19" id="KW-0325">Glycoprotein</keyword>
<evidence type="ECO:0000256" key="20">
    <source>
        <dbReference type="ARBA" id="ARBA00047899"/>
    </source>
</evidence>
<evidence type="ECO:0000256" key="14">
    <source>
        <dbReference type="ARBA" id="ARBA00022777"/>
    </source>
</evidence>
<evidence type="ECO:0000256" key="4">
    <source>
        <dbReference type="ARBA" id="ARBA00012513"/>
    </source>
</evidence>
<evidence type="ECO:0000313" key="28">
    <source>
        <dbReference type="Proteomes" id="UP000324705"/>
    </source>
</evidence>
<accession>A0A9R1PMD8</accession>
<evidence type="ECO:0000256" key="5">
    <source>
        <dbReference type="ARBA" id="ARBA00022475"/>
    </source>
</evidence>
<feature type="compositionally biased region" description="Low complexity" evidence="23">
    <location>
        <begin position="893"/>
        <end position="902"/>
    </location>
</feature>
<evidence type="ECO:0000256" key="2">
    <source>
        <dbReference type="ARBA" id="ARBA00004479"/>
    </source>
</evidence>
<dbReference type="FunFam" id="3.80.10.10:FF:000177">
    <property type="entry name" value="Leucine-rich repeat receptor-like serine/threonine-protein kinase At1g17230"/>
    <property type="match status" value="1"/>
</dbReference>
<evidence type="ECO:0000256" key="25">
    <source>
        <dbReference type="SAM" id="SignalP"/>
    </source>
</evidence>
<dbReference type="FunFam" id="3.30.200.20:FF:000219">
    <property type="entry name" value="Leucine-rich repeat receptor-like serine/threonine-protein kinase"/>
    <property type="match status" value="1"/>
</dbReference>
<dbReference type="InterPro" id="IPR008271">
    <property type="entry name" value="Ser/Thr_kinase_AS"/>
</dbReference>
<comment type="similarity">
    <text evidence="3">Belongs to the protein kinase superfamily. Ser/Thr protein kinase family.</text>
</comment>
<dbReference type="Gene3D" id="1.10.510.10">
    <property type="entry name" value="Transferase(Phosphotransferase) domain 1"/>
    <property type="match status" value="1"/>
</dbReference>
<dbReference type="PROSITE" id="PS00107">
    <property type="entry name" value="PROTEIN_KINASE_ATP"/>
    <property type="match status" value="1"/>
</dbReference>
<evidence type="ECO:0000256" key="3">
    <source>
        <dbReference type="ARBA" id="ARBA00008684"/>
    </source>
</evidence>
<evidence type="ECO:0000256" key="17">
    <source>
        <dbReference type="ARBA" id="ARBA00023136"/>
    </source>
</evidence>
<comment type="subcellular location">
    <subcellularLocation>
        <location evidence="1">Cell membrane</location>
        <topology evidence="1">Single-pass membrane protein</topology>
    </subcellularLocation>
    <subcellularLocation>
        <location evidence="2">Membrane</location>
        <topology evidence="2">Single-pass type I membrane protein</topology>
    </subcellularLocation>
</comment>
<dbReference type="GO" id="GO:0005886">
    <property type="term" value="C:plasma membrane"/>
    <property type="evidence" value="ECO:0007669"/>
    <property type="project" value="UniProtKB-SubCell"/>
</dbReference>
<evidence type="ECO:0000256" key="23">
    <source>
        <dbReference type="SAM" id="MobiDB-lite"/>
    </source>
</evidence>
<dbReference type="InterPro" id="IPR051716">
    <property type="entry name" value="Plant_RL_S/T_kinase"/>
</dbReference>
<feature type="region of interest" description="Disordered" evidence="23">
    <location>
        <begin position="893"/>
        <end position="912"/>
    </location>
</feature>
<evidence type="ECO:0000256" key="24">
    <source>
        <dbReference type="SAM" id="Phobius"/>
    </source>
</evidence>
<evidence type="ECO:0000256" key="13">
    <source>
        <dbReference type="ARBA" id="ARBA00022741"/>
    </source>
</evidence>
<dbReference type="GO" id="GO:0004674">
    <property type="term" value="F:protein serine/threonine kinase activity"/>
    <property type="evidence" value="ECO:0007669"/>
    <property type="project" value="UniProtKB-KW"/>
</dbReference>
<dbReference type="SUPFAM" id="SSF52058">
    <property type="entry name" value="L domain-like"/>
    <property type="match status" value="2"/>
</dbReference>
<keyword evidence="12" id="KW-0677">Repeat</keyword>
<evidence type="ECO:0000256" key="1">
    <source>
        <dbReference type="ARBA" id="ARBA00004162"/>
    </source>
</evidence>
<keyword evidence="6" id="KW-0723">Serine/threonine-protein kinase</keyword>
<protein>
    <recommendedName>
        <fullName evidence="4">non-specific serine/threonine protein kinase</fullName>
        <ecNumber evidence="4">2.7.11.1</ecNumber>
    </recommendedName>
</protein>
<keyword evidence="15 22" id="KW-0067">ATP-binding</keyword>
<comment type="catalytic activity">
    <reaction evidence="20">
        <text>L-threonyl-[protein] + ATP = O-phospho-L-threonyl-[protein] + ADP + H(+)</text>
        <dbReference type="Rhea" id="RHEA:46608"/>
        <dbReference type="Rhea" id="RHEA-COMP:11060"/>
        <dbReference type="Rhea" id="RHEA-COMP:11605"/>
        <dbReference type="ChEBI" id="CHEBI:15378"/>
        <dbReference type="ChEBI" id="CHEBI:30013"/>
        <dbReference type="ChEBI" id="CHEBI:30616"/>
        <dbReference type="ChEBI" id="CHEBI:61977"/>
        <dbReference type="ChEBI" id="CHEBI:456216"/>
        <dbReference type="EC" id="2.7.11.1"/>
    </reaction>
</comment>
<evidence type="ECO:0000256" key="21">
    <source>
        <dbReference type="ARBA" id="ARBA00048679"/>
    </source>
</evidence>
<dbReference type="FunFam" id="3.80.10.10:FF:000275">
    <property type="entry name" value="Leucine-rich repeat receptor-like protein kinase"/>
    <property type="match status" value="1"/>
</dbReference>
<name>A0A9R1PMD8_TRITD</name>
<keyword evidence="10 24" id="KW-0812">Transmembrane</keyword>
<evidence type="ECO:0000259" key="26">
    <source>
        <dbReference type="PROSITE" id="PS50011"/>
    </source>
</evidence>
<evidence type="ECO:0000256" key="15">
    <source>
        <dbReference type="ARBA" id="ARBA00022840"/>
    </source>
</evidence>
<dbReference type="SMART" id="SM00220">
    <property type="entry name" value="S_TKc"/>
    <property type="match status" value="1"/>
</dbReference>
<dbReference type="PANTHER" id="PTHR48053">
    <property type="entry name" value="LEUCINE RICH REPEAT FAMILY PROTEIN, EXPRESSED"/>
    <property type="match status" value="1"/>
</dbReference>
<keyword evidence="17 24" id="KW-0472">Membrane</keyword>
<feature type="domain" description="Protein kinase" evidence="26">
    <location>
        <begin position="611"/>
        <end position="892"/>
    </location>
</feature>
<feature type="binding site" evidence="22">
    <location>
        <position position="640"/>
    </location>
    <ligand>
        <name>ATP</name>
        <dbReference type="ChEBI" id="CHEBI:30616"/>
    </ligand>
</feature>
<dbReference type="Gene3D" id="3.30.200.20">
    <property type="entry name" value="Phosphorylase Kinase, domain 1"/>
    <property type="match status" value="1"/>
</dbReference>
<evidence type="ECO:0000313" key="27">
    <source>
        <dbReference type="EMBL" id="VAH46078.1"/>
    </source>
</evidence>
<keyword evidence="14" id="KW-0418">Kinase</keyword>
<evidence type="ECO:0000256" key="9">
    <source>
        <dbReference type="ARBA" id="ARBA00022679"/>
    </source>
</evidence>